<evidence type="ECO:0000259" key="5">
    <source>
        <dbReference type="PROSITE" id="PS50931"/>
    </source>
</evidence>
<comment type="similarity">
    <text evidence="1">Belongs to the LysR transcriptional regulatory family.</text>
</comment>
<accession>A0ABM7MJN0</accession>
<gene>
    <name evidence="6" type="ORF">MIZ03_1346</name>
</gene>
<dbReference type="RefSeq" id="WP_223909960.1">
    <property type="nucleotide sequence ID" value="NZ_AP024238.1"/>
</dbReference>
<reference evidence="6 7" key="1">
    <citation type="journal article" date="2021" name="Microbiol. Spectr.">
        <title>A Single Bacterium Capable of Oxidation and Reduction of Iron at Circumneutral pH.</title>
        <authorList>
            <person name="Kato S."/>
            <person name="Ohkuma M."/>
        </authorList>
    </citation>
    <scope>NUCLEOTIDE SEQUENCE [LARGE SCALE GENOMIC DNA]</scope>
    <source>
        <strain evidence="6 7">MIZ03</strain>
    </source>
</reference>
<evidence type="ECO:0000256" key="1">
    <source>
        <dbReference type="ARBA" id="ARBA00009437"/>
    </source>
</evidence>
<dbReference type="Pfam" id="PF00126">
    <property type="entry name" value="HTH_1"/>
    <property type="match status" value="1"/>
</dbReference>
<sequence>MTLVQLEVLIALAECQSFSRAAMRLGTTQSAVSHALRALEKQFGIRLAQRDASGVRMTDAGDRLLRRAREMTALAATMAQEAVDARELKTGTLRIGSFGPTSTTHLLPPWLETFKKAHPQVQVRIEEESDEVVDQWLLQKRVELGFVVDPDERFEVLPLVQDEFVAIVPMGHPLAAYDAVPISALTGLDFVLSEAGGGPVIVPILQKHGARPQVLYHFTQIVSILEFVRRGLAVSMAARLALPDAPQGVVYRSLLPMQPRTVGLACLDVAKLSPLARAFGRWPEHKSSLDP</sequence>
<dbReference type="Gene3D" id="3.40.190.290">
    <property type="match status" value="1"/>
</dbReference>
<dbReference type="SUPFAM" id="SSF46785">
    <property type="entry name" value="Winged helix' DNA-binding domain"/>
    <property type="match status" value="1"/>
</dbReference>
<dbReference type="InterPro" id="IPR005119">
    <property type="entry name" value="LysR_subst-bd"/>
</dbReference>
<dbReference type="InterPro" id="IPR050950">
    <property type="entry name" value="HTH-type_LysR_regulators"/>
</dbReference>
<dbReference type="PRINTS" id="PR00039">
    <property type="entry name" value="HTHLYSR"/>
</dbReference>
<dbReference type="CDD" id="cd05466">
    <property type="entry name" value="PBP2_LTTR_substrate"/>
    <property type="match status" value="1"/>
</dbReference>
<keyword evidence="4" id="KW-0804">Transcription</keyword>
<evidence type="ECO:0000256" key="4">
    <source>
        <dbReference type="ARBA" id="ARBA00023163"/>
    </source>
</evidence>
<dbReference type="InterPro" id="IPR000847">
    <property type="entry name" value="LysR_HTH_N"/>
</dbReference>
<evidence type="ECO:0000256" key="2">
    <source>
        <dbReference type="ARBA" id="ARBA00023015"/>
    </source>
</evidence>
<protein>
    <submittedName>
        <fullName evidence="6">HTH-type transcriptional regulator HdfR</fullName>
    </submittedName>
</protein>
<dbReference type="Gene3D" id="1.10.10.10">
    <property type="entry name" value="Winged helix-like DNA-binding domain superfamily/Winged helix DNA-binding domain"/>
    <property type="match status" value="1"/>
</dbReference>
<dbReference type="InterPro" id="IPR036388">
    <property type="entry name" value="WH-like_DNA-bd_sf"/>
</dbReference>
<dbReference type="Proteomes" id="UP000824366">
    <property type="component" value="Chromosome"/>
</dbReference>
<keyword evidence="3" id="KW-0238">DNA-binding</keyword>
<dbReference type="SUPFAM" id="SSF53850">
    <property type="entry name" value="Periplasmic binding protein-like II"/>
    <property type="match status" value="1"/>
</dbReference>
<feature type="domain" description="HTH lysR-type" evidence="5">
    <location>
        <begin position="1"/>
        <end position="58"/>
    </location>
</feature>
<dbReference type="Pfam" id="PF03466">
    <property type="entry name" value="LysR_substrate"/>
    <property type="match status" value="1"/>
</dbReference>
<dbReference type="PROSITE" id="PS50931">
    <property type="entry name" value="HTH_LYSR"/>
    <property type="match status" value="1"/>
</dbReference>
<name>A0ABM7MJN0_9BURK</name>
<evidence type="ECO:0000313" key="7">
    <source>
        <dbReference type="Proteomes" id="UP000824366"/>
    </source>
</evidence>
<dbReference type="PANTHER" id="PTHR30419">
    <property type="entry name" value="HTH-TYPE TRANSCRIPTIONAL REGULATOR YBHD"/>
    <property type="match status" value="1"/>
</dbReference>
<organism evidence="6 7">
    <name type="scientific">Rhodoferax lithotrophicus</name>
    <dbReference type="NCBI Taxonomy" id="2798804"/>
    <lineage>
        <taxon>Bacteria</taxon>
        <taxon>Pseudomonadati</taxon>
        <taxon>Pseudomonadota</taxon>
        <taxon>Betaproteobacteria</taxon>
        <taxon>Burkholderiales</taxon>
        <taxon>Comamonadaceae</taxon>
        <taxon>Rhodoferax</taxon>
    </lineage>
</organism>
<dbReference type="InterPro" id="IPR036390">
    <property type="entry name" value="WH_DNA-bd_sf"/>
</dbReference>
<dbReference type="EMBL" id="AP024238">
    <property type="protein sequence ID" value="BCO26463.1"/>
    <property type="molecule type" value="Genomic_DNA"/>
</dbReference>
<evidence type="ECO:0000256" key="3">
    <source>
        <dbReference type="ARBA" id="ARBA00023125"/>
    </source>
</evidence>
<keyword evidence="2" id="KW-0805">Transcription regulation</keyword>
<proteinExistence type="inferred from homology"/>
<evidence type="ECO:0000313" key="6">
    <source>
        <dbReference type="EMBL" id="BCO26463.1"/>
    </source>
</evidence>
<keyword evidence="7" id="KW-1185">Reference proteome</keyword>